<organism evidence="2 3">
    <name type="scientific">Bosea vaviloviae</name>
    <dbReference type="NCBI Taxonomy" id="1526658"/>
    <lineage>
        <taxon>Bacteria</taxon>
        <taxon>Pseudomonadati</taxon>
        <taxon>Pseudomonadota</taxon>
        <taxon>Alphaproteobacteria</taxon>
        <taxon>Hyphomicrobiales</taxon>
        <taxon>Boseaceae</taxon>
        <taxon>Bosea</taxon>
    </lineage>
</organism>
<evidence type="ECO:0000313" key="3">
    <source>
        <dbReference type="Proteomes" id="UP000037822"/>
    </source>
</evidence>
<keyword evidence="1" id="KW-0812">Transmembrane</keyword>
<evidence type="ECO:0000313" key="2">
    <source>
        <dbReference type="EMBL" id="KPH80710.1"/>
    </source>
</evidence>
<keyword evidence="1" id="KW-1133">Transmembrane helix</keyword>
<dbReference type="RefSeq" id="WP_054209530.1">
    <property type="nucleotide sequence ID" value="NZ_LGSZ01000040.1"/>
</dbReference>
<feature type="transmembrane region" description="Helical" evidence="1">
    <location>
        <begin position="12"/>
        <end position="34"/>
    </location>
</feature>
<evidence type="ECO:0000256" key="1">
    <source>
        <dbReference type="SAM" id="Phobius"/>
    </source>
</evidence>
<feature type="transmembrane region" description="Helical" evidence="1">
    <location>
        <begin position="154"/>
        <end position="172"/>
    </location>
</feature>
<dbReference type="EMBL" id="LGSZ01000040">
    <property type="protein sequence ID" value="KPH80710.1"/>
    <property type="molecule type" value="Genomic_DNA"/>
</dbReference>
<protein>
    <submittedName>
        <fullName evidence="2">Uncharacterized protein</fullName>
    </submittedName>
</protein>
<proteinExistence type="predicted"/>
<dbReference type="OrthoDB" id="8159842at2"/>
<name>A0A0N1F4U1_9HYPH</name>
<sequence length="177" mass="19219">MIDTVAFYPTTVPLAFFLWGPVLVMVLFWAVGFWSGRQGVQRMLESDWDGYNVADVEKLFGLYGETRRTRYRNRVLPADVAFAFTYAIVGAILIAALTMRGQPLWLAALCGGGWLLGGLCDVAENLAVARMLDTYPKVDAGDVAFASRATQIKLVLFLAGTVGAIAAAYLAFKPLAA</sequence>
<dbReference type="Proteomes" id="UP000037822">
    <property type="component" value="Unassembled WGS sequence"/>
</dbReference>
<reference evidence="2 3" key="1">
    <citation type="submission" date="2015-07" db="EMBL/GenBank/DDBJ databases">
        <title>Whole genome sequencing of Bosea vaviloviae isolated from cave pool.</title>
        <authorList>
            <person name="Tan N.E.H."/>
            <person name="Lee Y.P."/>
            <person name="Gan H.M."/>
            <person name="Barton H."/>
            <person name="Savka M.A."/>
        </authorList>
    </citation>
    <scope>NUCLEOTIDE SEQUENCE [LARGE SCALE GENOMIC DNA]</scope>
    <source>
        <strain evidence="2 3">SD260</strain>
    </source>
</reference>
<dbReference type="PATRIC" id="fig|1526658.3.peg.4105"/>
<feature type="transmembrane region" description="Helical" evidence="1">
    <location>
        <begin position="76"/>
        <end position="98"/>
    </location>
</feature>
<feature type="transmembrane region" description="Helical" evidence="1">
    <location>
        <begin position="104"/>
        <end position="123"/>
    </location>
</feature>
<accession>A0A0N1F4U1</accession>
<keyword evidence="1" id="KW-0472">Membrane</keyword>
<comment type="caution">
    <text evidence="2">The sequence shown here is derived from an EMBL/GenBank/DDBJ whole genome shotgun (WGS) entry which is preliminary data.</text>
</comment>
<dbReference type="AlphaFoldDB" id="A0A0N1F4U1"/>
<gene>
    <name evidence="2" type="ORF">AE618_13335</name>
</gene>
<keyword evidence="3" id="KW-1185">Reference proteome</keyword>